<dbReference type="InterPro" id="IPR012340">
    <property type="entry name" value="NA-bd_OB-fold"/>
</dbReference>
<organism evidence="20 21">
    <name type="scientific">Candidatus Buchananbacteria bacterium RBG_13_36_9</name>
    <dbReference type="NCBI Taxonomy" id="1797530"/>
    <lineage>
        <taxon>Bacteria</taxon>
        <taxon>Candidatus Buchananiibacteriota</taxon>
    </lineage>
</organism>
<dbReference type="Gene3D" id="3.30.56.10">
    <property type="match status" value="2"/>
</dbReference>
<evidence type="ECO:0000256" key="2">
    <source>
        <dbReference type="ARBA" id="ARBA00008653"/>
    </source>
</evidence>
<dbReference type="Pfam" id="PF03483">
    <property type="entry name" value="B3_4"/>
    <property type="match status" value="1"/>
</dbReference>
<comment type="cofactor">
    <cofactor evidence="15">
        <name>Mg(2+)</name>
        <dbReference type="ChEBI" id="CHEBI:18420"/>
    </cofactor>
    <text evidence="15">Binds 2 magnesium ions per tetramer.</text>
</comment>
<dbReference type="SMART" id="SM00874">
    <property type="entry name" value="B5"/>
    <property type="match status" value="1"/>
</dbReference>
<keyword evidence="11 16" id="KW-0694">RNA-binding</keyword>
<dbReference type="FunFam" id="3.50.40.10:FF:000001">
    <property type="entry name" value="Phenylalanine--tRNA ligase beta subunit"/>
    <property type="match status" value="1"/>
</dbReference>
<dbReference type="NCBIfam" id="NF045760">
    <property type="entry name" value="YtpR"/>
    <property type="match status" value="1"/>
</dbReference>
<evidence type="ECO:0000256" key="16">
    <source>
        <dbReference type="PROSITE-ProRule" id="PRU00209"/>
    </source>
</evidence>
<dbReference type="SMART" id="SM00873">
    <property type="entry name" value="B3_4"/>
    <property type="match status" value="1"/>
</dbReference>
<dbReference type="PROSITE" id="PS50886">
    <property type="entry name" value="TRBD"/>
    <property type="match status" value="1"/>
</dbReference>
<dbReference type="GO" id="GO:0004826">
    <property type="term" value="F:phenylalanine-tRNA ligase activity"/>
    <property type="evidence" value="ECO:0007669"/>
    <property type="project" value="UniProtKB-UniRule"/>
</dbReference>
<evidence type="ECO:0000256" key="13">
    <source>
        <dbReference type="ARBA" id="ARBA00023146"/>
    </source>
</evidence>
<accession>A0A1G1XNT1</accession>
<evidence type="ECO:0000313" key="20">
    <source>
        <dbReference type="EMBL" id="OGY41765.1"/>
    </source>
</evidence>
<dbReference type="EMBL" id="MHHZ01000014">
    <property type="protein sequence ID" value="OGY41765.1"/>
    <property type="molecule type" value="Genomic_DNA"/>
</dbReference>
<dbReference type="InterPro" id="IPR005146">
    <property type="entry name" value="B3/B4_tRNA-bd"/>
</dbReference>
<comment type="catalytic activity">
    <reaction evidence="14 15">
        <text>tRNA(Phe) + L-phenylalanine + ATP = L-phenylalanyl-tRNA(Phe) + AMP + diphosphate + H(+)</text>
        <dbReference type="Rhea" id="RHEA:19413"/>
        <dbReference type="Rhea" id="RHEA-COMP:9668"/>
        <dbReference type="Rhea" id="RHEA-COMP:9699"/>
        <dbReference type="ChEBI" id="CHEBI:15378"/>
        <dbReference type="ChEBI" id="CHEBI:30616"/>
        <dbReference type="ChEBI" id="CHEBI:33019"/>
        <dbReference type="ChEBI" id="CHEBI:58095"/>
        <dbReference type="ChEBI" id="CHEBI:78442"/>
        <dbReference type="ChEBI" id="CHEBI:78531"/>
        <dbReference type="ChEBI" id="CHEBI:456215"/>
        <dbReference type="EC" id="6.1.1.20"/>
    </reaction>
</comment>
<dbReference type="InterPro" id="IPR045060">
    <property type="entry name" value="Phe-tRNA-ligase_IIc_bsu"/>
</dbReference>
<dbReference type="HAMAP" id="MF_00283">
    <property type="entry name" value="Phe_tRNA_synth_beta1"/>
    <property type="match status" value="1"/>
</dbReference>
<dbReference type="Pfam" id="PF03147">
    <property type="entry name" value="FDX-ACB"/>
    <property type="match status" value="1"/>
</dbReference>
<evidence type="ECO:0000256" key="12">
    <source>
        <dbReference type="ARBA" id="ARBA00022917"/>
    </source>
</evidence>
<dbReference type="InterPro" id="IPR036690">
    <property type="entry name" value="Fdx_antiC-bd_sf"/>
</dbReference>
<keyword evidence="13 15" id="KW-0030">Aminoacyl-tRNA synthetase</keyword>
<evidence type="ECO:0000256" key="9">
    <source>
        <dbReference type="ARBA" id="ARBA00022840"/>
    </source>
</evidence>
<dbReference type="PROSITE" id="PS51483">
    <property type="entry name" value="B5"/>
    <property type="match status" value="1"/>
</dbReference>
<evidence type="ECO:0000256" key="7">
    <source>
        <dbReference type="ARBA" id="ARBA00022723"/>
    </source>
</evidence>
<feature type="domain" description="B5" evidence="19">
    <location>
        <begin position="404"/>
        <end position="481"/>
    </location>
</feature>
<dbReference type="CDD" id="cd02796">
    <property type="entry name" value="tRNA_bind_bactPheRS"/>
    <property type="match status" value="1"/>
</dbReference>
<evidence type="ECO:0000256" key="11">
    <source>
        <dbReference type="ARBA" id="ARBA00022884"/>
    </source>
</evidence>
<dbReference type="GO" id="GO:0009328">
    <property type="term" value="C:phenylalanine-tRNA ligase complex"/>
    <property type="evidence" value="ECO:0007669"/>
    <property type="project" value="TreeGrafter"/>
</dbReference>
<keyword evidence="7 15" id="KW-0479">Metal-binding</keyword>
<feature type="binding site" evidence="15">
    <location>
        <position position="469"/>
    </location>
    <ligand>
        <name>Mg(2+)</name>
        <dbReference type="ChEBI" id="CHEBI:18420"/>
        <note>shared with alpha subunit</note>
    </ligand>
</feature>
<dbReference type="EC" id="6.1.1.20" evidence="15"/>
<dbReference type="SUPFAM" id="SSF54991">
    <property type="entry name" value="Anticodon-binding domain of PheRS"/>
    <property type="match status" value="1"/>
</dbReference>
<dbReference type="GO" id="GO:0000287">
    <property type="term" value="F:magnesium ion binding"/>
    <property type="evidence" value="ECO:0007669"/>
    <property type="project" value="UniProtKB-UniRule"/>
</dbReference>
<evidence type="ECO:0000256" key="15">
    <source>
        <dbReference type="HAMAP-Rule" id="MF_00283"/>
    </source>
</evidence>
<name>A0A1G1XNT1_9BACT</name>
<dbReference type="GO" id="GO:0005524">
    <property type="term" value="F:ATP binding"/>
    <property type="evidence" value="ECO:0007669"/>
    <property type="project" value="UniProtKB-UniRule"/>
</dbReference>
<dbReference type="InterPro" id="IPR033714">
    <property type="entry name" value="tRNA_bind_bactPheRS"/>
</dbReference>
<reference evidence="20 21" key="1">
    <citation type="journal article" date="2016" name="Nat. Commun.">
        <title>Thousands of microbial genomes shed light on interconnected biogeochemical processes in an aquifer system.</title>
        <authorList>
            <person name="Anantharaman K."/>
            <person name="Brown C.T."/>
            <person name="Hug L.A."/>
            <person name="Sharon I."/>
            <person name="Castelle C.J."/>
            <person name="Probst A.J."/>
            <person name="Thomas B.C."/>
            <person name="Singh A."/>
            <person name="Wilkins M.J."/>
            <person name="Karaoz U."/>
            <person name="Brodie E.L."/>
            <person name="Williams K.H."/>
            <person name="Hubbard S.S."/>
            <person name="Banfield J.F."/>
        </authorList>
    </citation>
    <scope>NUCLEOTIDE SEQUENCE [LARGE SCALE GENOMIC DNA]</scope>
</reference>
<evidence type="ECO:0000256" key="4">
    <source>
        <dbReference type="ARBA" id="ARBA00022490"/>
    </source>
</evidence>
<dbReference type="InterPro" id="IPR020825">
    <property type="entry name" value="Phe-tRNA_synthase-like_B3/B4"/>
</dbReference>
<dbReference type="Pfam" id="PF03484">
    <property type="entry name" value="B5"/>
    <property type="match status" value="1"/>
</dbReference>
<feature type="domain" description="FDX-ACB" evidence="18">
    <location>
        <begin position="708"/>
        <end position="801"/>
    </location>
</feature>
<dbReference type="NCBIfam" id="TIGR00472">
    <property type="entry name" value="pheT_bact"/>
    <property type="match status" value="1"/>
</dbReference>
<dbReference type="Pfam" id="PF17759">
    <property type="entry name" value="tRNA_synthFbeta"/>
    <property type="match status" value="1"/>
</dbReference>
<dbReference type="PANTHER" id="PTHR10947:SF0">
    <property type="entry name" value="PHENYLALANINE--TRNA LIGASE BETA SUBUNIT"/>
    <property type="match status" value="1"/>
</dbReference>
<gene>
    <name evidence="15" type="primary">pheT</name>
    <name evidence="20" type="ORF">A2Y82_02715</name>
</gene>
<proteinExistence type="inferred from homology"/>
<evidence type="ECO:0000259" key="18">
    <source>
        <dbReference type="PROSITE" id="PS51447"/>
    </source>
</evidence>
<dbReference type="InterPro" id="IPR041616">
    <property type="entry name" value="PheRS_beta_core"/>
</dbReference>
<dbReference type="GO" id="GO:0006432">
    <property type="term" value="P:phenylalanyl-tRNA aminoacylation"/>
    <property type="evidence" value="ECO:0007669"/>
    <property type="project" value="UniProtKB-UniRule"/>
</dbReference>
<keyword evidence="8 15" id="KW-0547">Nucleotide-binding</keyword>
<feature type="binding site" evidence="15">
    <location>
        <position position="468"/>
    </location>
    <ligand>
        <name>Mg(2+)</name>
        <dbReference type="ChEBI" id="CHEBI:18420"/>
        <note>shared with alpha subunit</note>
    </ligand>
</feature>
<dbReference type="FunFam" id="3.30.70.380:FF:000001">
    <property type="entry name" value="Phenylalanine--tRNA ligase beta subunit"/>
    <property type="match status" value="1"/>
</dbReference>
<evidence type="ECO:0000259" key="17">
    <source>
        <dbReference type="PROSITE" id="PS50886"/>
    </source>
</evidence>
<keyword evidence="12 15" id="KW-0648">Protein biosynthesis</keyword>
<evidence type="ECO:0000256" key="10">
    <source>
        <dbReference type="ARBA" id="ARBA00022842"/>
    </source>
</evidence>
<dbReference type="InterPro" id="IPR045864">
    <property type="entry name" value="aa-tRNA-synth_II/BPL/LPL"/>
</dbReference>
<dbReference type="InterPro" id="IPR004532">
    <property type="entry name" value="Phe-tRNA-ligase_IIc_bsu_bact"/>
</dbReference>
<dbReference type="AlphaFoldDB" id="A0A1G1XNT1"/>
<comment type="caution">
    <text evidence="20">The sequence shown here is derived from an EMBL/GenBank/DDBJ whole genome shotgun (WGS) entry which is preliminary data.</text>
</comment>
<dbReference type="Gene3D" id="3.30.70.380">
    <property type="entry name" value="Ferrodoxin-fold anticodon-binding domain"/>
    <property type="match status" value="1"/>
</dbReference>
<dbReference type="InterPro" id="IPR002547">
    <property type="entry name" value="tRNA-bd_dom"/>
</dbReference>
<feature type="binding site" evidence="15">
    <location>
        <position position="459"/>
    </location>
    <ligand>
        <name>Mg(2+)</name>
        <dbReference type="ChEBI" id="CHEBI:18420"/>
        <note>shared with alpha subunit</note>
    </ligand>
</feature>
<dbReference type="SUPFAM" id="SSF55681">
    <property type="entry name" value="Class II aaRS and biotin synthetases"/>
    <property type="match status" value="1"/>
</dbReference>
<comment type="subcellular location">
    <subcellularLocation>
        <location evidence="1 15">Cytoplasm</location>
    </subcellularLocation>
</comment>
<evidence type="ECO:0000256" key="1">
    <source>
        <dbReference type="ARBA" id="ARBA00004496"/>
    </source>
</evidence>
<keyword evidence="9 15" id="KW-0067">ATP-binding</keyword>
<dbReference type="InterPro" id="IPR005147">
    <property type="entry name" value="tRNA_synthase_B5-dom"/>
</dbReference>
<evidence type="ECO:0000259" key="19">
    <source>
        <dbReference type="PROSITE" id="PS51483"/>
    </source>
</evidence>
<keyword evidence="6 15" id="KW-0436">Ligase</keyword>
<dbReference type="SUPFAM" id="SSF56037">
    <property type="entry name" value="PheT/TilS domain"/>
    <property type="match status" value="1"/>
</dbReference>
<dbReference type="Proteomes" id="UP000176498">
    <property type="component" value="Unassembled WGS sequence"/>
</dbReference>
<evidence type="ECO:0000256" key="6">
    <source>
        <dbReference type="ARBA" id="ARBA00022598"/>
    </source>
</evidence>
<dbReference type="PROSITE" id="PS51447">
    <property type="entry name" value="FDX_ACB"/>
    <property type="match status" value="1"/>
</dbReference>
<dbReference type="Pfam" id="PF01588">
    <property type="entry name" value="tRNA_bind"/>
    <property type="match status" value="1"/>
</dbReference>
<evidence type="ECO:0000256" key="8">
    <source>
        <dbReference type="ARBA" id="ARBA00022741"/>
    </source>
</evidence>
<dbReference type="SUPFAM" id="SSF50249">
    <property type="entry name" value="Nucleic acid-binding proteins"/>
    <property type="match status" value="1"/>
</dbReference>
<dbReference type="GO" id="GO:0000049">
    <property type="term" value="F:tRNA binding"/>
    <property type="evidence" value="ECO:0007669"/>
    <property type="project" value="UniProtKB-UniRule"/>
</dbReference>
<feature type="domain" description="TRNA-binding" evidence="17">
    <location>
        <begin position="41"/>
        <end position="149"/>
    </location>
</feature>
<evidence type="ECO:0000256" key="3">
    <source>
        <dbReference type="ARBA" id="ARBA00011209"/>
    </source>
</evidence>
<dbReference type="Gene3D" id="3.30.930.10">
    <property type="entry name" value="Bira Bifunctional Protein, Domain 2"/>
    <property type="match status" value="1"/>
</dbReference>
<dbReference type="InterPro" id="IPR009061">
    <property type="entry name" value="DNA-bd_dom_put_sf"/>
</dbReference>
<dbReference type="CDD" id="cd00769">
    <property type="entry name" value="PheRS_beta_core"/>
    <property type="match status" value="1"/>
</dbReference>
<dbReference type="Gene3D" id="2.40.50.140">
    <property type="entry name" value="Nucleic acid-binding proteins"/>
    <property type="match status" value="1"/>
</dbReference>
<evidence type="ECO:0000256" key="14">
    <source>
        <dbReference type="ARBA" id="ARBA00049255"/>
    </source>
</evidence>
<comment type="subunit">
    <text evidence="3 15">Tetramer of two alpha and two beta subunits.</text>
</comment>
<dbReference type="PANTHER" id="PTHR10947">
    <property type="entry name" value="PHENYLALANYL-TRNA SYNTHETASE BETA CHAIN AND LEUCINE-RICH REPEAT-CONTAINING PROTEIN 47"/>
    <property type="match status" value="1"/>
</dbReference>
<protein>
    <recommendedName>
        <fullName evidence="15">Phenylalanine--tRNA ligase beta subunit</fullName>
        <ecNumber evidence="15">6.1.1.20</ecNumber>
    </recommendedName>
    <alternativeName>
        <fullName evidence="15">Phenylalanyl-tRNA synthetase beta subunit</fullName>
        <shortName evidence="15">PheRS</shortName>
    </alternativeName>
</protein>
<dbReference type="SUPFAM" id="SSF46955">
    <property type="entry name" value="Putative DNA-binding domain"/>
    <property type="match status" value="1"/>
</dbReference>
<sequence length="802" mass="90524">MLISRNWLKDFVKIPDSLSAKELGLKLTMAMAEVEGFSDQKESLKGVVVGEILAIKKHPNADKLKLAVVNIGLKKLNVVCGGPNIEKGQKVPVATLGTLLPNGMKIEKVKVRGEESEGMLCAEDELGLGKDHSGIIILDKKSKVGESLAKVLGLDDVIYEIDNKSLTHRPDLWSQYGVAREVGAILGEKLKEYKVMVREPHHDTKLDIKVEDYKLCPRYMGVVLEGIEIAESPEWLKKRVSAIGMRPINNIVDITNYVMMEIGQPLHAFDYDKLEGHRIIVRTAKAGEKIKTLDDQERKLDDSMLVIADAKKPVAIAGVMGGANTEIDNKTKKIIIESANFDHVSIRKTEAKLGLRSEASIRFEKSLDPNISELGIKRAMELILQVCPKAKIVSKIEDVKKFNLNQGPIKVSFDFLNKKIGEEIEPKKVVSILESLGFEVRKQKDGLSVLVPTWRATKDVSIPEDMVEEVARIFGYDNLKIDMPLVAMERPEVNKERELERKIKNILAYGLAMSEVYNYSFNSEEQLKKTGLHVESHIKIANPLSSETTRLRISLLPNLLNNIIANERFFNEIKLFEVGSVYLKDEPGERLSDKKQEFLPYQEKHFAGVLVQKEDRVPFYSAKNVVESLFKKLHFSYQIKAAKTAPVWGSAGKTATIFLNGKQIGLITELNYNLYNKLGIDNKVGIFEFSLTELNKVYTDEMSYLAIPKFPSIDLDISMVIDKNILWGEIKEAVIDIEKDLIRKVTIFDVYQGKGIPEDKKSIAFRIEYRSDDKTLTMAEVQIIQQEVLKTLEEKFKAQIRK</sequence>
<evidence type="ECO:0000256" key="5">
    <source>
        <dbReference type="ARBA" id="ARBA00022555"/>
    </source>
</evidence>
<dbReference type="InterPro" id="IPR005121">
    <property type="entry name" value="Fdx_antiC-bd"/>
</dbReference>
<evidence type="ECO:0000313" key="21">
    <source>
        <dbReference type="Proteomes" id="UP000176498"/>
    </source>
</evidence>
<keyword evidence="5 16" id="KW-0820">tRNA-binding</keyword>
<keyword evidence="4 15" id="KW-0963">Cytoplasm</keyword>
<feature type="binding site" evidence="15">
    <location>
        <position position="465"/>
    </location>
    <ligand>
        <name>Mg(2+)</name>
        <dbReference type="ChEBI" id="CHEBI:18420"/>
        <note>shared with alpha subunit</note>
    </ligand>
</feature>
<comment type="similarity">
    <text evidence="2 15">Belongs to the phenylalanyl-tRNA synthetase beta subunit family. Type 1 subfamily.</text>
</comment>
<keyword evidence="10 15" id="KW-0460">Magnesium</keyword>
<dbReference type="FunFam" id="2.40.50.140:FF:000045">
    <property type="entry name" value="Phenylalanine--tRNA ligase beta subunit"/>
    <property type="match status" value="1"/>
</dbReference>
<dbReference type="Gene3D" id="3.50.40.10">
    <property type="entry name" value="Phenylalanyl-trna Synthetase, Chain B, domain 3"/>
    <property type="match status" value="1"/>
</dbReference>
<dbReference type="SMART" id="SM00896">
    <property type="entry name" value="FDX-ACB"/>
    <property type="match status" value="1"/>
</dbReference>